<name>A0AA41G0C6_9EURY</name>
<dbReference type="InterPro" id="IPR000620">
    <property type="entry name" value="EamA_dom"/>
</dbReference>
<feature type="transmembrane region" description="Helical" evidence="6">
    <location>
        <begin position="153"/>
        <end position="171"/>
    </location>
</feature>
<keyword evidence="4 6" id="KW-1133">Transmembrane helix</keyword>
<reference evidence="8" key="1">
    <citation type="submission" date="2021-06" db="EMBL/GenBank/DDBJ databases">
        <title>New haloarchaea isolates fom saline soil.</title>
        <authorList>
            <person name="Duran-Viseras A."/>
            <person name="Sanchez-Porro C.S."/>
            <person name="Ventosa A."/>
        </authorList>
    </citation>
    <scope>NUCLEOTIDE SEQUENCE</scope>
    <source>
        <strain evidence="8">JCM 18369</strain>
    </source>
</reference>
<protein>
    <submittedName>
        <fullName evidence="8">DMT family transporter</fullName>
    </submittedName>
</protein>
<comment type="caution">
    <text evidence="8">The sequence shown here is derived from an EMBL/GenBank/DDBJ whole genome shotgun (WGS) entry which is preliminary data.</text>
</comment>
<dbReference type="PANTHER" id="PTHR42920:SF15">
    <property type="entry name" value="MEMBRANE PROTEIN"/>
    <property type="match status" value="1"/>
</dbReference>
<evidence type="ECO:0000256" key="1">
    <source>
        <dbReference type="ARBA" id="ARBA00004651"/>
    </source>
</evidence>
<accession>A0AA41G0C6</accession>
<evidence type="ECO:0000313" key="9">
    <source>
        <dbReference type="Proteomes" id="UP001166304"/>
    </source>
</evidence>
<feature type="transmembrane region" description="Helical" evidence="6">
    <location>
        <begin position="33"/>
        <end position="57"/>
    </location>
</feature>
<organism evidence="8 9">
    <name type="scientific">Haloarcula salina</name>
    <dbReference type="NCBI Taxonomy" id="1429914"/>
    <lineage>
        <taxon>Archaea</taxon>
        <taxon>Methanobacteriati</taxon>
        <taxon>Methanobacteriota</taxon>
        <taxon>Stenosarchaea group</taxon>
        <taxon>Halobacteria</taxon>
        <taxon>Halobacteriales</taxon>
        <taxon>Haloarculaceae</taxon>
        <taxon>Haloarcula</taxon>
    </lineage>
</organism>
<feature type="transmembrane region" description="Helical" evidence="6">
    <location>
        <begin position="250"/>
        <end position="270"/>
    </location>
</feature>
<feature type="domain" description="EamA" evidence="7">
    <location>
        <begin position="8"/>
        <end position="140"/>
    </location>
</feature>
<feature type="transmembrane region" description="Helical" evidence="6">
    <location>
        <begin position="69"/>
        <end position="88"/>
    </location>
</feature>
<feature type="transmembrane region" description="Helical" evidence="6">
    <location>
        <begin position="218"/>
        <end position="238"/>
    </location>
</feature>
<dbReference type="InterPro" id="IPR051258">
    <property type="entry name" value="Diverse_Substrate_Transporter"/>
</dbReference>
<dbReference type="Pfam" id="PF00892">
    <property type="entry name" value="EamA"/>
    <property type="match status" value="2"/>
</dbReference>
<evidence type="ECO:0000256" key="4">
    <source>
        <dbReference type="ARBA" id="ARBA00022989"/>
    </source>
</evidence>
<dbReference type="GO" id="GO:0005886">
    <property type="term" value="C:plasma membrane"/>
    <property type="evidence" value="ECO:0007669"/>
    <property type="project" value="UniProtKB-SubCell"/>
</dbReference>
<feature type="transmembrane region" description="Helical" evidence="6">
    <location>
        <begin position="100"/>
        <end position="117"/>
    </location>
</feature>
<dbReference type="Proteomes" id="UP001166304">
    <property type="component" value="Unassembled WGS sequence"/>
</dbReference>
<evidence type="ECO:0000313" key="8">
    <source>
        <dbReference type="EMBL" id="MBV0902075.1"/>
    </source>
</evidence>
<feature type="domain" description="EamA" evidence="7">
    <location>
        <begin position="153"/>
        <end position="291"/>
    </location>
</feature>
<gene>
    <name evidence="8" type="ORF">KTS37_09775</name>
</gene>
<keyword evidence="5 6" id="KW-0472">Membrane</keyword>
<evidence type="ECO:0000256" key="3">
    <source>
        <dbReference type="ARBA" id="ARBA00022692"/>
    </source>
</evidence>
<evidence type="ECO:0000256" key="5">
    <source>
        <dbReference type="ARBA" id="ARBA00023136"/>
    </source>
</evidence>
<evidence type="ECO:0000256" key="6">
    <source>
        <dbReference type="SAM" id="Phobius"/>
    </source>
</evidence>
<dbReference type="AlphaFoldDB" id="A0AA41G0C6"/>
<comment type="subcellular location">
    <subcellularLocation>
        <location evidence="1">Cell membrane</location>
        <topology evidence="1">Multi-pass membrane protein</topology>
    </subcellularLocation>
</comment>
<dbReference type="InterPro" id="IPR037185">
    <property type="entry name" value="EmrE-like"/>
</dbReference>
<evidence type="ECO:0000259" key="7">
    <source>
        <dbReference type="Pfam" id="PF00892"/>
    </source>
</evidence>
<feature type="transmembrane region" description="Helical" evidence="6">
    <location>
        <begin position="124"/>
        <end position="141"/>
    </location>
</feature>
<keyword evidence="9" id="KW-1185">Reference proteome</keyword>
<dbReference type="EMBL" id="JAHQXE010000003">
    <property type="protein sequence ID" value="MBV0902075.1"/>
    <property type="molecule type" value="Genomic_DNA"/>
</dbReference>
<sequence>MTWPERILGVLAPLAAAVIWGGMYVVSKWGFGAIPPVTLGFLRVALGAVALVAVVAHSGATRTPTRTDWRGFTGLGALVTATIVTQFVGTDLTTASQGSLLTVATPVATLLLAAVVVDERLTRAKVAAVGLATVGTALVVADGGLDGSLDPAGVTALLGASVAWAGYTVWGKPLVARFSALETATYASVTATPMLALLAAGELWLLHRPLSSLPTDPAVLAAVAYLGFFATAAAWYLWYKGLEYVDAGTVSVLFVAQPLVGTALGAALLGERVGPWFLVGGTLLLAAVVVVGRARS</sequence>
<evidence type="ECO:0000256" key="2">
    <source>
        <dbReference type="ARBA" id="ARBA00022475"/>
    </source>
</evidence>
<keyword evidence="2" id="KW-1003">Cell membrane</keyword>
<feature type="transmembrane region" description="Helical" evidence="6">
    <location>
        <begin position="276"/>
        <end position="294"/>
    </location>
</feature>
<dbReference type="RefSeq" id="WP_162413738.1">
    <property type="nucleotide sequence ID" value="NZ_JAHQXE010000003.1"/>
</dbReference>
<feature type="transmembrane region" description="Helical" evidence="6">
    <location>
        <begin position="183"/>
        <end position="206"/>
    </location>
</feature>
<dbReference type="PANTHER" id="PTHR42920">
    <property type="entry name" value="OS03G0707200 PROTEIN-RELATED"/>
    <property type="match status" value="1"/>
</dbReference>
<feature type="transmembrane region" description="Helical" evidence="6">
    <location>
        <begin position="7"/>
        <end position="27"/>
    </location>
</feature>
<dbReference type="SUPFAM" id="SSF103481">
    <property type="entry name" value="Multidrug resistance efflux transporter EmrE"/>
    <property type="match status" value="2"/>
</dbReference>
<keyword evidence="3 6" id="KW-0812">Transmembrane</keyword>
<proteinExistence type="predicted"/>